<comment type="caution">
    <text evidence="1">The sequence shown here is derived from an EMBL/GenBank/DDBJ whole genome shotgun (WGS) entry which is preliminary data.</text>
</comment>
<accession>A0ABQ9W1T2</accession>
<name>A0ABQ9W1T2_SAGOE</name>
<dbReference type="EMBL" id="JASSZA010000003">
    <property type="protein sequence ID" value="KAK2115594.1"/>
    <property type="molecule type" value="Genomic_DNA"/>
</dbReference>
<protein>
    <submittedName>
        <fullName evidence="1">Uncharacterized protein</fullName>
    </submittedName>
</protein>
<reference evidence="1 2" key="1">
    <citation type="submission" date="2023-05" db="EMBL/GenBank/DDBJ databases">
        <title>B98-5 Cell Line De Novo Hybrid Assembly: An Optical Mapping Approach.</title>
        <authorList>
            <person name="Kananen K."/>
            <person name="Auerbach J.A."/>
            <person name="Kautto E."/>
            <person name="Blachly J.S."/>
        </authorList>
    </citation>
    <scope>NUCLEOTIDE SEQUENCE [LARGE SCALE GENOMIC DNA]</scope>
    <source>
        <strain evidence="1">B95-8</strain>
        <tissue evidence="1">Cell line</tissue>
    </source>
</reference>
<keyword evidence="2" id="KW-1185">Reference proteome</keyword>
<proteinExistence type="predicted"/>
<sequence length="74" mass="8342">QVNVQPSAILILGPTEQLSPQPLKQLLMGLTSLSRRHPEGLVMSALLEQLKQQPKPWMLIPSHIRTQLLWVNAQ</sequence>
<evidence type="ECO:0000313" key="2">
    <source>
        <dbReference type="Proteomes" id="UP001266305"/>
    </source>
</evidence>
<evidence type="ECO:0000313" key="1">
    <source>
        <dbReference type="EMBL" id="KAK2115594.1"/>
    </source>
</evidence>
<feature type="non-terminal residue" evidence="1">
    <location>
        <position position="1"/>
    </location>
</feature>
<dbReference type="Proteomes" id="UP001266305">
    <property type="component" value="Unassembled WGS sequence"/>
</dbReference>
<gene>
    <name evidence="1" type="ORF">P7K49_006220</name>
</gene>
<organism evidence="1 2">
    <name type="scientific">Saguinus oedipus</name>
    <name type="common">Cotton-top tamarin</name>
    <name type="synonym">Oedipomidas oedipus</name>
    <dbReference type="NCBI Taxonomy" id="9490"/>
    <lineage>
        <taxon>Eukaryota</taxon>
        <taxon>Metazoa</taxon>
        <taxon>Chordata</taxon>
        <taxon>Craniata</taxon>
        <taxon>Vertebrata</taxon>
        <taxon>Euteleostomi</taxon>
        <taxon>Mammalia</taxon>
        <taxon>Eutheria</taxon>
        <taxon>Euarchontoglires</taxon>
        <taxon>Primates</taxon>
        <taxon>Haplorrhini</taxon>
        <taxon>Platyrrhini</taxon>
        <taxon>Cebidae</taxon>
        <taxon>Callitrichinae</taxon>
        <taxon>Saguinus</taxon>
    </lineage>
</organism>